<dbReference type="InParanoid" id="A0A3Q0FV72"/>
<protein>
    <submittedName>
        <fullName evidence="4">Uncharacterized protein LOC102384484</fullName>
    </submittedName>
</protein>
<dbReference type="GO" id="GO:0070507">
    <property type="term" value="P:regulation of microtubule cytoskeleton organization"/>
    <property type="evidence" value="ECO:0007669"/>
    <property type="project" value="TreeGrafter"/>
</dbReference>
<gene>
    <name evidence="4" type="primary">LOC102384484</name>
</gene>
<evidence type="ECO:0000259" key="2">
    <source>
        <dbReference type="Pfam" id="PF00498"/>
    </source>
</evidence>
<dbReference type="Pfam" id="PF00498">
    <property type="entry name" value="FHA"/>
    <property type="match status" value="1"/>
</dbReference>
<dbReference type="FunFam" id="2.60.200.20:FF:000004">
    <property type="entry name" value="pleckstrin homology-like domain family B member 1 isoform X1"/>
    <property type="match status" value="1"/>
</dbReference>
<name>A0A3Q0FV72_ALLSI</name>
<proteinExistence type="predicted"/>
<dbReference type="GO" id="GO:0045180">
    <property type="term" value="C:basal cortex"/>
    <property type="evidence" value="ECO:0007669"/>
    <property type="project" value="TreeGrafter"/>
</dbReference>
<accession>A0A3Q0FV72</accession>
<dbReference type="GeneID" id="102384484"/>
<evidence type="ECO:0000256" key="1">
    <source>
        <dbReference type="SAM" id="MobiDB-lite"/>
    </source>
</evidence>
<feature type="region of interest" description="Disordered" evidence="1">
    <location>
        <begin position="35"/>
        <end position="55"/>
    </location>
</feature>
<dbReference type="Proteomes" id="UP000189705">
    <property type="component" value="Unplaced"/>
</dbReference>
<dbReference type="InterPro" id="IPR008984">
    <property type="entry name" value="SMAD_FHA_dom_sf"/>
</dbReference>
<dbReference type="PANTHER" id="PTHR12156">
    <property type="entry name" value="PLECKSTRIN HOMOLOGY-LIKE DOMAIN, FAMILY B, MEMBER 3"/>
    <property type="match status" value="1"/>
</dbReference>
<dbReference type="AlphaFoldDB" id="A0A3Q0FV72"/>
<reference evidence="4" key="1">
    <citation type="submission" date="2025-08" db="UniProtKB">
        <authorList>
            <consortium name="RefSeq"/>
        </authorList>
    </citation>
    <scope>IDENTIFICATION</scope>
</reference>
<dbReference type="RefSeq" id="XP_025049618.1">
    <property type="nucleotide sequence ID" value="XM_025193833.1"/>
</dbReference>
<dbReference type="Gene3D" id="2.60.200.20">
    <property type="match status" value="1"/>
</dbReference>
<feature type="non-terminal residue" evidence="4">
    <location>
        <position position="327"/>
    </location>
</feature>
<keyword evidence="3" id="KW-1185">Reference proteome</keyword>
<sequence>MVPESGSPHPCLAGRKGFLFARWIVWPEGFLWERGPAREQPPGGAGGSGSSSSSGSFRGPLLFGGNAPTSWHLLPSPLLTAAGTSGVFCRRLREKKGSLVAPEVGLAGSGCARIPPTEASCEGRHCLCPGLPRSSAGCPDAPGQLLWRSLLPWRAEARGAGHLAAGAMDASHRSVASPTRKVQTIIQNSPLDLIDMGKGVKVQTEKPHLVSLGSGRLSTAITLLPLEEGRTVIGSAARDIVLQGPGLAPEHCFIENLRGTLTLHPCGHACAIDGVSVRRPTHLTQGCMICLGQSTFLRFNHPAEAKWMKSMIPAGGRSPGATYGRAA</sequence>
<organism evidence="3 4">
    <name type="scientific">Alligator sinensis</name>
    <name type="common">Chinese alligator</name>
    <dbReference type="NCBI Taxonomy" id="38654"/>
    <lineage>
        <taxon>Eukaryota</taxon>
        <taxon>Metazoa</taxon>
        <taxon>Chordata</taxon>
        <taxon>Craniata</taxon>
        <taxon>Vertebrata</taxon>
        <taxon>Euteleostomi</taxon>
        <taxon>Archelosauria</taxon>
        <taxon>Archosauria</taxon>
        <taxon>Crocodylia</taxon>
        <taxon>Alligatoridae</taxon>
        <taxon>Alligatorinae</taxon>
        <taxon>Alligator</taxon>
    </lineage>
</organism>
<dbReference type="KEGG" id="asn:102384484"/>
<evidence type="ECO:0000313" key="4">
    <source>
        <dbReference type="RefSeq" id="XP_025049618.1"/>
    </source>
</evidence>
<dbReference type="STRING" id="38654.A0A3Q0FV72"/>
<dbReference type="InterPro" id="IPR000253">
    <property type="entry name" value="FHA_dom"/>
</dbReference>
<dbReference type="PANTHER" id="PTHR12156:SF23">
    <property type="entry name" value="PLECKSTRIN HOMOLOGY-LIKE DOMAIN FAMILY B MEMBER 1"/>
    <property type="match status" value="1"/>
</dbReference>
<feature type="domain" description="FHA" evidence="2">
    <location>
        <begin position="231"/>
        <end position="292"/>
    </location>
</feature>
<dbReference type="CDD" id="cd22713">
    <property type="entry name" value="FHA_PHLB1"/>
    <property type="match status" value="1"/>
</dbReference>
<dbReference type="InterPro" id="IPR052212">
    <property type="entry name" value="PH-like_domain"/>
</dbReference>
<evidence type="ECO:0000313" key="3">
    <source>
        <dbReference type="Proteomes" id="UP000189705"/>
    </source>
</evidence>
<dbReference type="SUPFAM" id="SSF49879">
    <property type="entry name" value="SMAD/FHA domain"/>
    <property type="match status" value="1"/>
</dbReference>